<evidence type="ECO:0000256" key="1">
    <source>
        <dbReference type="SAM" id="Phobius"/>
    </source>
</evidence>
<sequence length="76" mass="8360">MQQDLLTGWTTFLGLLLIIVGAALIALPFLTRYLGDVEKIHPLLLVGVKLDGVYVGTSPILIIALVILFLLLRNYL</sequence>
<accession>A0A7C4I6Y3</accession>
<comment type="caution">
    <text evidence="3">The sequence shown here is derived from an EMBL/GenBank/DDBJ whole genome shotgun (WGS) entry which is preliminary data.</text>
</comment>
<feature type="transmembrane region" description="Helical" evidence="1">
    <location>
        <begin position="53"/>
        <end position="72"/>
    </location>
</feature>
<evidence type="ECO:0000313" key="3">
    <source>
        <dbReference type="EMBL" id="HGN91051.1"/>
    </source>
</evidence>
<reference evidence="3" key="1">
    <citation type="journal article" date="2020" name="mSystems">
        <title>Genome- and Community-Level Interaction Insights into Carbon Utilization and Element Cycling Functions of Hydrothermarchaeota in Hydrothermal Sediment.</title>
        <authorList>
            <person name="Zhou Z."/>
            <person name="Liu Y."/>
            <person name="Xu W."/>
            <person name="Pan J."/>
            <person name="Luo Z.H."/>
            <person name="Li M."/>
        </authorList>
    </citation>
    <scope>NUCLEOTIDE SEQUENCE [LARGE SCALE GENOMIC DNA]</scope>
    <source>
        <strain evidence="3">SpSt-613</strain>
        <strain evidence="2">SpSt-669</strain>
    </source>
</reference>
<organism evidence="3">
    <name type="scientific">Caldiarchaeum subterraneum</name>
    <dbReference type="NCBI Taxonomy" id="311458"/>
    <lineage>
        <taxon>Archaea</taxon>
        <taxon>Nitrososphaerota</taxon>
        <taxon>Candidatus Caldarchaeales</taxon>
        <taxon>Candidatus Caldarchaeaceae</taxon>
        <taxon>Candidatus Caldarchaeum</taxon>
    </lineage>
</organism>
<name>A0A7C4I6Y3_CALS0</name>
<dbReference type="EMBL" id="DTCM01000046">
    <property type="protein sequence ID" value="HGL40745.1"/>
    <property type="molecule type" value="Genomic_DNA"/>
</dbReference>
<protein>
    <recommendedName>
        <fullName evidence="4">DUF2905 domain-containing protein</fullName>
    </recommendedName>
</protein>
<proteinExistence type="predicted"/>
<dbReference type="AlphaFoldDB" id="A0A7C4I6Y3"/>
<evidence type="ECO:0000313" key="2">
    <source>
        <dbReference type="EMBL" id="HGL40745.1"/>
    </source>
</evidence>
<dbReference type="EMBL" id="DTAD01000087">
    <property type="protein sequence ID" value="HGN91051.1"/>
    <property type="molecule type" value="Genomic_DNA"/>
</dbReference>
<feature type="transmembrane region" description="Helical" evidence="1">
    <location>
        <begin position="12"/>
        <end position="33"/>
    </location>
</feature>
<keyword evidence="1" id="KW-0812">Transmembrane</keyword>
<keyword evidence="1" id="KW-1133">Transmembrane helix</keyword>
<gene>
    <name evidence="3" type="ORF">ENT82_08035</name>
    <name evidence="2" type="ORF">ENU43_03670</name>
</gene>
<evidence type="ECO:0008006" key="4">
    <source>
        <dbReference type="Google" id="ProtNLM"/>
    </source>
</evidence>
<keyword evidence="1" id="KW-0472">Membrane</keyword>